<dbReference type="InterPro" id="IPR036388">
    <property type="entry name" value="WH-like_DNA-bd_sf"/>
</dbReference>
<evidence type="ECO:0000259" key="5">
    <source>
        <dbReference type="PROSITE" id="PS51206"/>
    </source>
</evidence>
<dbReference type="InterPro" id="IPR014015">
    <property type="entry name" value="Helicase_SF3_DNA-vir"/>
</dbReference>
<dbReference type="PROSITE" id="PS51206">
    <property type="entry name" value="SF3_HELICASE_1"/>
    <property type="match status" value="1"/>
</dbReference>
<evidence type="ECO:0000256" key="1">
    <source>
        <dbReference type="ARBA" id="ARBA00022741"/>
    </source>
</evidence>
<dbReference type="EMBL" id="JABTCF010000005">
    <property type="protein sequence ID" value="MBD0778246.1"/>
    <property type="molecule type" value="Genomic_DNA"/>
</dbReference>
<comment type="caution">
    <text evidence="6">The sequence shown here is derived from an EMBL/GenBank/DDBJ whole genome shotgun (WGS) entry which is preliminary data.</text>
</comment>
<keyword evidence="3" id="KW-0347">Helicase</keyword>
<dbReference type="Pfam" id="PF03288">
    <property type="entry name" value="Pox_D5"/>
    <property type="match status" value="1"/>
</dbReference>
<dbReference type="InterPro" id="IPR004968">
    <property type="entry name" value="DNA_primase/NTPase_C"/>
</dbReference>
<dbReference type="Proteomes" id="UP001166021">
    <property type="component" value="Unassembled WGS sequence"/>
</dbReference>
<dbReference type="NCBIfam" id="TIGR01613">
    <property type="entry name" value="primase_Cterm"/>
    <property type="match status" value="1"/>
</dbReference>
<accession>A0ABR7V3I8</accession>
<evidence type="ECO:0000256" key="2">
    <source>
        <dbReference type="ARBA" id="ARBA00022801"/>
    </source>
</evidence>
<keyword evidence="2" id="KW-0378">Hydrolase</keyword>
<evidence type="ECO:0000313" key="6">
    <source>
        <dbReference type="EMBL" id="MBD0778246.1"/>
    </source>
</evidence>
<protein>
    <submittedName>
        <fullName evidence="6">DNA primase</fullName>
    </submittedName>
</protein>
<dbReference type="Gene3D" id="3.40.50.300">
    <property type="entry name" value="P-loop containing nucleotide triphosphate hydrolases"/>
    <property type="match status" value="1"/>
</dbReference>
<gene>
    <name evidence="6" type="ORF">HPE56_10615</name>
</gene>
<dbReference type="Pfam" id="PF19263">
    <property type="entry name" value="DUF5906"/>
    <property type="match status" value="1"/>
</dbReference>
<dbReference type="InterPro" id="IPR051620">
    <property type="entry name" value="ORF904-like_C"/>
</dbReference>
<organism evidence="6 7">
    <name type="scientific">Maribacter aquimaris</name>
    <dbReference type="NCBI Taxonomy" id="2737171"/>
    <lineage>
        <taxon>Bacteria</taxon>
        <taxon>Pseudomonadati</taxon>
        <taxon>Bacteroidota</taxon>
        <taxon>Flavobacteriia</taxon>
        <taxon>Flavobacteriales</taxon>
        <taxon>Flavobacteriaceae</taxon>
        <taxon>Maribacter</taxon>
    </lineage>
</organism>
<proteinExistence type="predicted"/>
<dbReference type="InterPro" id="IPR006500">
    <property type="entry name" value="Helicase_put_C_phage/plasmid"/>
</dbReference>
<name>A0ABR7V3I8_9FLAO</name>
<dbReference type="SMART" id="SM00885">
    <property type="entry name" value="D5_N"/>
    <property type="match status" value="1"/>
</dbReference>
<evidence type="ECO:0000256" key="3">
    <source>
        <dbReference type="ARBA" id="ARBA00022806"/>
    </source>
</evidence>
<dbReference type="SUPFAM" id="SSF52540">
    <property type="entry name" value="P-loop containing nucleoside triphosphate hydrolases"/>
    <property type="match status" value="1"/>
</dbReference>
<keyword evidence="7" id="KW-1185">Reference proteome</keyword>
<dbReference type="Gene3D" id="1.10.10.10">
    <property type="entry name" value="Winged helix-like DNA-binding domain superfamily/Winged helix DNA-binding domain"/>
    <property type="match status" value="1"/>
</dbReference>
<dbReference type="InterPro" id="IPR027417">
    <property type="entry name" value="P-loop_NTPase"/>
</dbReference>
<dbReference type="Pfam" id="PF08706">
    <property type="entry name" value="D5_N"/>
    <property type="match status" value="1"/>
</dbReference>
<dbReference type="PANTHER" id="PTHR35372">
    <property type="entry name" value="ATP BINDING PROTEIN-RELATED"/>
    <property type="match status" value="1"/>
</dbReference>
<keyword evidence="4" id="KW-0067">ATP-binding</keyword>
<reference evidence="6" key="1">
    <citation type="submission" date="2020-05" db="EMBL/GenBank/DDBJ databases">
        <title>The draft genome sequence of Maribacter sp. ANRC-HE7.</title>
        <authorList>
            <person name="Mu L."/>
        </authorList>
    </citation>
    <scope>NUCLEOTIDE SEQUENCE</scope>
    <source>
        <strain evidence="6">ANRC-HE7</strain>
    </source>
</reference>
<evidence type="ECO:0000256" key="4">
    <source>
        <dbReference type="ARBA" id="ARBA00022840"/>
    </source>
</evidence>
<evidence type="ECO:0000313" key="7">
    <source>
        <dbReference type="Proteomes" id="UP001166021"/>
    </source>
</evidence>
<dbReference type="InterPro" id="IPR045455">
    <property type="entry name" value="NrS-1_pol-like_helicase"/>
</dbReference>
<feature type="domain" description="SF3 helicase" evidence="5">
    <location>
        <begin position="233"/>
        <end position="389"/>
    </location>
</feature>
<dbReference type="InterPro" id="IPR014818">
    <property type="entry name" value="Phage/plasmid_primase_P4_C"/>
</dbReference>
<dbReference type="PANTHER" id="PTHR35372:SF2">
    <property type="entry name" value="SF3 HELICASE DOMAIN-CONTAINING PROTEIN"/>
    <property type="match status" value="1"/>
</dbReference>
<keyword evidence="1" id="KW-0547">Nucleotide-binding</keyword>
<sequence>MKAERIVSAQTPSKSSDILDILLDQIGPIDFKLLAFPDIEIIKAEIKELKTFVFEKDGSYSEKNTKEVKRYQQLQKQLGSYKLNRNHYLILCIEQLLTIAETNDWGLCKRSGFIYIYNGEYWKAVDKERFQYFLGRTAMAMGVDRFTAKSFKFSEDLYRTFMAVAYLLTPEADKEKVFINLQNGTFEISATKQQLRPFDRGDFLKHQLPFKYDPRAKAPLFQKYLDEVLPDVNKQKVLAEYIASVFISTSVLKLEKVLILYGEGANGKSVFFEIINALLGKENVSNYSLQSLTDNSGYYRAKIADVLVNYASEMNGRLEINLFKQLASGEPVEARLPYGEPLNVKDYAKLIFNCNELPKDVQHTRAFFRRFLVIHFDVSIPDNKKDVNLSKKITQNELSGVFNWVLDGLKRLLAQSDYTKCEAIEKALDQYKKQSDSVKQFIDEEGYEPSNNAYTLLKSLYQEYRRFCSEDGFKPVSKTNFSKRLAHYNINSKRMAPGMVVLISKKLSDESREF</sequence>